<dbReference type="EMBL" id="CP107716">
    <property type="protein sequence ID" value="UYQ72666.1"/>
    <property type="molecule type" value="Genomic_DNA"/>
</dbReference>
<evidence type="ECO:0008006" key="6">
    <source>
        <dbReference type="Google" id="ProtNLM"/>
    </source>
</evidence>
<name>A0ABY6IPZ3_9HYPH</name>
<dbReference type="Proteomes" id="UP001163882">
    <property type="component" value="Chromosome"/>
</dbReference>
<evidence type="ECO:0000313" key="5">
    <source>
        <dbReference type="Proteomes" id="UP001163882"/>
    </source>
</evidence>
<sequence>MALKINLKAGERLLIATSRLTVASEGYTTIIIEGDLPVMRESESITLEQAQTPRARIYYHMQQFYLSQSAEHMKIVQAISETLSDDERAEVQHVLNHVEAGSIFTALKAARKFAQF</sequence>
<dbReference type="RefSeq" id="WP_264226276.1">
    <property type="nucleotide sequence ID" value="NZ_CP107716.1"/>
</dbReference>
<evidence type="ECO:0000313" key="4">
    <source>
        <dbReference type="EMBL" id="UYQ72666.1"/>
    </source>
</evidence>
<keyword evidence="2" id="KW-1005">Bacterial flagellum biogenesis</keyword>
<evidence type="ECO:0000256" key="3">
    <source>
        <dbReference type="ARBA" id="ARBA00022884"/>
    </source>
</evidence>
<organism evidence="4 5">
    <name type="scientific">Pelagibacterium flavum</name>
    <dbReference type="NCBI Taxonomy" id="2984530"/>
    <lineage>
        <taxon>Bacteria</taxon>
        <taxon>Pseudomonadati</taxon>
        <taxon>Pseudomonadota</taxon>
        <taxon>Alphaproteobacteria</taxon>
        <taxon>Hyphomicrobiales</taxon>
        <taxon>Devosiaceae</taxon>
        <taxon>Pelagibacterium</taxon>
    </lineage>
</organism>
<proteinExistence type="predicted"/>
<dbReference type="InterPro" id="IPR009967">
    <property type="entry name" value="Flagellum_FlbT"/>
</dbReference>
<protein>
    <recommendedName>
        <fullName evidence="6">Flagellar biosynthesis repressor FlbT</fullName>
    </recommendedName>
</protein>
<dbReference type="Pfam" id="PF07378">
    <property type="entry name" value="FlbT"/>
    <property type="match status" value="1"/>
</dbReference>
<accession>A0ABY6IPZ3</accession>
<keyword evidence="1" id="KW-0678">Repressor</keyword>
<evidence type="ECO:0000256" key="2">
    <source>
        <dbReference type="ARBA" id="ARBA00022795"/>
    </source>
</evidence>
<keyword evidence="3" id="KW-0694">RNA-binding</keyword>
<keyword evidence="5" id="KW-1185">Reference proteome</keyword>
<gene>
    <name evidence="4" type="ORF">OF122_02470</name>
</gene>
<reference evidence="4" key="1">
    <citation type="submission" date="2022-10" db="EMBL/GenBank/DDBJ databases">
        <title>YIM 151497 complete genome.</title>
        <authorList>
            <person name="Chen X."/>
        </authorList>
    </citation>
    <scope>NUCLEOTIDE SEQUENCE</scope>
    <source>
        <strain evidence="4">YIM 151497</strain>
    </source>
</reference>
<evidence type="ECO:0000256" key="1">
    <source>
        <dbReference type="ARBA" id="ARBA00022491"/>
    </source>
</evidence>